<dbReference type="PANTHER" id="PTHR33332">
    <property type="entry name" value="REVERSE TRANSCRIPTASE DOMAIN-CONTAINING PROTEIN"/>
    <property type="match status" value="1"/>
</dbReference>
<dbReference type="AlphaFoldDB" id="A0A8T0AF51"/>
<feature type="non-terminal residue" evidence="1">
    <location>
        <position position="217"/>
    </location>
</feature>
<sequence length="217" mass="24513">GDSVSACTAVKDLGVIIDPSLSFESHVNNITRIAFFHLRNIAKIRNMIIRPFLSTQAAQVLVQSLVISRLDYCIFLLAGLPLNTIRPLQIIQNAAARLVFNQHKFSHTTPLLRSLHWLPVAAFIRFKTLMLVYKAKNGPAPSYLSDPFTLCTAPCCLRSSSTARLVPPSLRMRGKYTSRLFSVLATRWCNDLPLDVRTAESLTIFKRRLKTYLFLKH</sequence>
<comment type="caution">
    <text evidence="1">The sequence shown here is derived from an EMBL/GenBank/DDBJ whole genome shotgun (WGS) entry which is preliminary data.</text>
</comment>
<keyword evidence="2" id="KW-1185">Reference proteome</keyword>
<evidence type="ECO:0008006" key="3">
    <source>
        <dbReference type="Google" id="ProtNLM"/>
    </source>
</evidence>
<dbReference type="EMBL" id="JABFDY010000024">
    <property type="protein sequence ID" value="KAF7689722.1"/>
    <property type="molecule type" value="Genomic_DNA"/>
</dbReference>
<name>A0A8T0AF51_SILME</name>
<feature type="non-terminal residue" evidence="1">
    <location>
        <position position="1"/>
    </location>
</feature>
<evidence type="ECO:0000313" key="1">
    <source>
        <dbReference type="EMBL" id="KAF7689722.1"/>
    </source>
</evidence>
<accession>A0A8T0AF51</accession>
<dbReference type="Proteomes" id="UP000606274">
    <property type="component" value="Unassembled WGS sequence"/>
</dbReference>
<proteinExistence type="predicted"/>
<evidence type="ECO:0000313" key="2">
    <source>
        <dbReference type="Proteomes" id="UP000606274"/>
    </source>
</evidence>
<organism evidence="1 2">
    <name type="scientific">Silurus meridionalis</name>
    <name type="common">Southern catfish</name>
    <name type="synonym">Silurus soldatovi meridionalis</name>
    <dbReference type="NCBI Taxonomy" id="175797"/>
    <lineage>
        <taxon>Eukaryota</taxon>
        <taxon>Metazoa</taxon>
        <taxon>Chordata</taxon>
        <taxon>Craniata</taxon>
        <taxon>Vertebrata</taxon>
        <taxon>Euteleostomi</taxon>
        <taxon>Actinopterygii</taxon>
        <taxon>Neopterygii</taxon>
        <taxon>Teleostei</taxon>
        <taxon>Ostariophysi</taxon>
        <taxon>Siluriformes</taxon>
        <taxon>Siluridae</taxon>
        <taxon>Silurus</taxon>
    </lineage>
</organism>
<reference evidence="1" key="1">
    <citation type="submission" date="2020-08" db="EMBL/GenBank/DDBJ databases">
        <title>Chromosome-level assembly of Southern catfish (Silurus meridionalis) provides insights into visual adaptation to the nocturnal and benthic lifestyles.</title>
        <authorList>
            <person name="Zhang Y."/>
            <person name="Wang D."/>
            <person name="Peng Z."/>
        </authorList>
    </citation>
    <scope>NUCLEOTIDE SEQUENCE</scope>
    <source>
        <strain evidence="1">SWU-2019-XX</strain>
        <tissue evidence="1">Muscle</tissue>
    </source>
</reference>
<gene>
    <name evidence="1" type="ORF">HF521_013075</name>
</gene>
<protein>
    <recommendedName>
        <fullName evidence="3">Reverse transcriptase</fullName>
    </recommendedName>
</protein>